<dbReference type="AlphaFoldDB" id="A0A0J9XB93"/>
<feature type="compositionally biased region" description="Low complexity" evidence="1">
    <location>
        <begin position="177"/>
        <end position="188"/>
    </location>
</feature>
<protein>
    <submittedName>
        <fullName evidence="2">Uncharacterized protein</fullName>
    </submittedName>
</protein>
<comment type="caution">
    <text evidence="2">The sequence shown here is derived from an EMBL/GenBank/DDBJ whole genome shotgun (WGS) entry which is preliminary data.</text>
</comment>
<organism evidence="2 3">
    <name type="scientific">Geotrichum candidum</name>
    <name type="common">Oospora lactis</name>
    <name type="synonym">Dipodascus geotrichum</name>
    <dbReference type="NCBI Taxonomy" id="1173061"/>
    <lineage>
        <taxon>Eukaryota</taxon>
        <taxon>Fungi</taxon>
        <taxon>Dikarya</taxon>
        <taxon>Ascomycota</taxon>
        <taxon>Saccharomycotina</taxon>
        <taxon>Dipodascomycetes</taxon>
        <taxon>Dipodascales</taxon>
        <taxon>Dipodascaceae</taxon>
        <taxon>Geotrichum</taxon>
    </lineage>
</organism>
<evidence type="ECO:0000313" key="3">
    <source>
        <dbReference type="Proteomes" id="UP000242525"/>
    </source>
</evidence>
<name>A0A0J9XB93_GEOCN</name>
<dbReference type="Proteomes" id="UP000242525">
    <property type="component" value="Unassembled WGS sequence"/>
</dbReference>
<reference evidence="2" key="1">
    <citation type="submission" date="2014-03" db="EMBL/GenBank/DDBJ databases">
        <authorList>
            <person name="Casaregola S."/>
        </authorList>
    </citation>
    <scope>NUCLEOTIDE SEQUENCE [LARGE SCALE GENOMIC DNA]</scope>
    <source>
        <strain evidence="2">CLIB 918</strain>
    </source>
</reference>
<proteinExistence type="predicted"/>
<feature type="compositionally biased region" description="Low complexity" evidence="1">
    <location>
        <begin position="272"/>
        <end position="286"/>
    </location>
</feature>
<gene>
    <name evidence="2" type="ORF">BN980_GECA06s04663g</name>
</gene>
<keyword evidence="3" id="KW-1185">Reference proteome</keyword>
<accession>A0A0J9XB93</accession>
<evidence type="ECO:0000313" key="2">
    <source>
        <dbReference type="EMBL" id="CDO54099.1"/>
    </source>
</evidence>
<evidence type="ECO:0000256" key="1">
    <source>
        <dbReference type="SAM" id="MobiDB-lite"/>
    </source>
</evidence>
<feature type="region of interest" description="Disordered" evidence="1">
    <location>
        <begin position="177"/>
        <end position="200"/>
    </location>
</feature>
<feature type="compositionally biased region" description="Basic residues" evidence="1">
    <location>
        <begin position="189"/>
        <end position="200"/>
    </location>
</feature>
<sequence length="487" mass="53595">MMHTFPGFPVGPPSGPPASYKRIVNRGTISTTLIKRISCLKYLKNAHIGKEPWLDTVRIPRPKWTSIYPPETARSYFALGVNLGTLDPHDYKTTQELLTAFHTMLHFFDLADKARIDKIMERNKHESSKDHRGLDSRSVDSLESLHIDDNDHSIGQHQQSHNFRKTFSALRKGFTSITPTSTSSSGGSSHKKVTKKRSSHFSKKLLSFGSRNHSSEHGDSDSDSDVDFSVLSPVDSIASFIGAPSFPQHSLSSGSTHNNNSGIGKIQLFSAKSNSSGSNASTTSSNRGHHMHLLTSSSNSALSGGAAKNSRNAVLGTGTYTMTARKKPYFQNTRADHSTINQNQLTLPEFLSGLRKNSSAVRSVVENLLLVSEYDLPFIPDPVESVITLFDIVIGLYRIVLSDLENTSKYNSQSELNEVELLIASIEIILRRTVISDGLITLDSEYIKRSPQAQSRDVIEQDIIRACSQPNAITPTARSTVPSIKVM</sequence>
<dbReference type="EMBL" id="CCBN010000006">
    <property type="protein sequence ID" value="CDO54099.1"/>
    <property type="molecule type" value="Genomic_DNA"/>
</dbReference>
<feature type="region of interest" description="Disordered" evidence="1">
    <location>
        <begin position="272"/>
        <end position="308"/>
    </location>
</feature>
<feature type="compositionally biased region" description="Low complexity" evidence="1">
    <location>
        <begin position="293"/>
        <end position="308"/>
    </location>
</feature>